<dbReference type="GO" id="GO:0005509">
    <property type="term" value="F:calcium ion binding"/>
    <property type="evidence" value="ECO:0007669"/>
    <property type="project" value="InterPro"/>
</dbReference>
<dbReference type="InterPro" id="IPR015919">
    <property type="entry name" value="Cadherin-like_sf"/>
</dbReference>
<name>A0A8J2YYB5_9PROT</name>
<feature type="compositionally biased region" description="Basic and acidic residues" evidence="1">
    <location>
        <begin position="4758"/>
        <end position="4767"/>
    </location>
</feature>
<feature type="compositionally biased region" description="Polar residues" evidence="1">
    <location>
        <begin position="4730"/>
        <end position="4739"/>
    </location>
</feature>
<dbReference type="EMBL" id="BMJQ01000015">
    <property type="protein sequence ID" value="GGF37632.1"/>
    <property type="molecule type" value="Genomic_DNA"/>
</dbReference>
<evidence type="ECO:0000313" key="4">
    <source>
        <dbReference type="Proteomes" id="UP000646365"/>
    </source>
</evidence>
<dbReference type="SMART" id="SM00736">
    <property type="entry name" value="CADG"/>
    <property type="match status" value="1"/>
</dbReference>
<evidence type="ECO:0000259" key="2">
    <source>
        <dbReference type="SMART" id="SM00736"/>
    </source>
</evidence>
<feature type="region of interest" description="Disordered" evidence="1">
    <location>
        <begin position="1000"/>
        <end position="1036"/>
    </location>
</feature>
<feature type="compositionally biased region" description="Basic and acidic residues" evidence="1">
    <location>
        <begin position="21"/>
        <end position="44"/>
    </location>
</feature>
<dbReference type="GO" id="GO:0016020">
    <property type="term" value="C:membrane"/>
    <property type="evidence" value="ECO:0007669"/>
    <property type="project" value="InterPro"/>
</dbReference>
<dbReference type="SUPFAM" id="SSF49313">
    <property type="entry name" value="Cadherin-like"/>
    <property type="match status" value="1"/>
</dbReference>
<dbReference type="InterPro" id="IPR025592">
    <property type="entry name" value="DUF4347"/>
</dbReference>
<organism evidence="3 4">
    <name type="scientific">Aliidongia dinghuensis</name>
    <dbReference type="NCBI Taxonomy" id="1867774"/>
    <lineage>
        <taxon>Bacteria</taxon>
        <taxon>Pseudomonadati</taxon>
        <taxon>Pseudomonadota</taxon>
        <taxon>Alphaproteobacteria</taxon>
        <taxon>Rhodospirillales</taxon>
        <taxon>Dongiaceae</taxon>
        <taxon>Aliidongia</taxon>
    </lineage>
</organism>
<proteinExistence type="predicted"/>
<comment type="caution">
    <text evidence="3">The sequence shown here is derived from an EMBL/GenBank/DDBJ whole genome shotgun (WGS) entry which is preliminary data.</text>
</comment>
<feature type="region of interest" description="Disordered" evidence="1">
    <location>
        <begin position="4717"/>
        <end position="4770"/>
    </location>
</feature>
<gene>
    <name evidence="3" type="ORF">GCM10011611_50130</name>
</gene>
<dbReference type="InterPro" id="IPR036278">
    <property type="entry name" value="Sialidase_sf"/>
</dbReference>
<evidence type="ECO:0000313" key="3">
    <source>
        <dbReference type="EMBL" id="GGF37632.1"/>
    </source>
</evidence>
<protein>
    <recommendedName>
        <fullName evidence="2">Dystroglycan-type cadherin-like domain-containing protein</fullName>
    </recommendedName>
</protein>
<dbReference type="Gene3D" id="2.60.40.740">
    <property type="match status" value="1"/>
</dbReference>
<sequence>MKLVLEARHLFDGSVHAVAKHAADTADHDHSHPADHTHSTESHSDPAPIAPAAVSYADVPALAPNPTANEILFVDPRVANWQSLASSVKSNVQVVVIDPTKDGIDQVTAALQGRSALTSIQFLTYGQPGQLELGSGTVTTASLSSHAAEVASWGDHLAPGADIEFWGCNVAQGSVGQGFVDTVHTLTGATVGASTDATGAAALGGNWVLEDTTGPLHRAVFSDAAMAAYSNVLDSAVPTVTITAGTGTTTSGTTGDVLLGDTFTETVSFTNTNAGTKAGFGPIIELFVPTVTATDPETATLSSATYLGQVVTEHALTLTTDPANHGTQIGAYDPFVLDTSGKATWIAAPSGFKAGDTMFDLVLPFGSFTVGQPTADITLNFTLDPTSALTSHTTGTKTGSTLNIAATGVFEFGNDALNNPSTDPSIVGATVSSSTTVSLVNIQGTTDLHESETATGPNNPFNYVVTITPAPVVAASDPINTGTLTFRLPGDVDYSGGTVLVLDHNGNPIAGDHGTFTGTLGTPGGTITVSLGSLTQVATIKIPVYVPEKDSSGATILTAGNGYQRTIQTSPNFHFAGSWEPPASNYARADGTEAVTEDGATPVTFTAKALAIQVVDSNGGSAAGNGTLVLPPNAGSDVTETINFQVSDYVSLSNLVIKDVLGDGFALDPSFTPTLTVNNPTSANGTFTGDFGAATGQTTDTISSQTVALAGTGANWNYLRTDTSGNGTTAINFMIGALMAESLAGHLSAATSGTITFKVKTLDQYTETNSGGSLREKDFATNTIDSTGTSAAVTATSDSGTTTDGSSLTDVVPNNALALSIVDVNGVSSNGSGGIKAGDTVTYELTYTLTAGEDFGNLNLGAYLPLPVFQTTDPTGDGTNALFTTGDGLTAGTYKLTTSIGGVSIQGVSTNGTANDVFFNLGSNNDPSNTTGQTIKIDFAVTAENKPFADGLFLTTQGNSQNFDAHAATTAITANAIQQLQLLQPELVTKTGVVSVVGNTGSTTKGTYSPDASNSSATWTSQSGNPNTQFAPAGTPVGNPFGTGNPLSSDDMNVTGVDGGDLARIVSTVENDGHATAFDVTVNGTLPSGYTASNVTNFAVYDSSGNQLAYSGSTANYFSSTGITLTNGVAAGQSVYVVYDLRVSTSQAVGETLTAASSVVNWANHAGGVAAGEGFVTSGTPVGEIAADLADNATIGILAPSIAKTVIAGNDTASGEPVALPTVVLGETITYQLVLTVPEGAVTNNGADVTFTDVLPAGTTFVGTPTITYDGNIVLTGGPASGGAITVDQNGQTLTFHLGTAITNSLADATDTITVTYQVKVNTTNTPANGATFTNAASLQYGGTAIAGTSATVTELNPNVTETIGVKDHATGGAVTNIYSGEVLDYTVSLANASGAAPANNLTFYVEVPTTADLTGLTSLVAQNGGTITDNGAGGSGEVLKITLPGLAAGATANFTFEATVRNNLAAGTSIVVDTPTGTALSGGPAANGSYNSLPTAVDTGHSYSSSASNTETVAQLTANLGIIGEANNTSGGGTGLYGTAVSSVNATVGDIIRYSATVQLPEGQQSDLQVTVNLPPGMIFQNDSSITVEFVSPNGSITTVDFGSAASVTGGTSFNPFTAKATFNLPASQIVVNPDGTVTFNLGQINDNEGSALPDFAIVQFNAIVANQASNVDHTTLAANAAVGPEASEGSPSANATVTAEEPHVTLTKGVTSIVTSGGVTTVTYTETLTNTGDATAYNVILDDPDAGTNVGTIANLTATGALTVTSGNGTHDLHATGSLAAGGTETFTYTETVTTPSNGVADTTATVTYASLSNATTGGETLAGSATGASGSATGSRDGTTTPASLNNYNAQVTLGLGVVEGNVWNDVGSPLNTAHQALGSTADSELAGVTVSGAWTGGSSSVTTDGSGNFFILLPDMPGLNQKVSTPTSIGSETLVYDTTNSATFHHTETGLSAANSTLNVTPNASTPVTGYNFAYRLPDTAPTLSTWGNTSPTGTVVTDVIGGPAVVLGTGGAGVSDSEIDALVGAGAGNYNGTVLTVNRNGGANANDVFGGAGTSGSGLFFTGTAVDYNGTQIGTFTQSGGTLTITFNSVSGATSTDVRNVLNNLTYANTGSANQLTSGILLNATLSDHNTETGTVAGNAFQGTGGVKTSTAVQVLVDLAPTPATAGFIEPNNTAASGAAVTLAPNVVLTDAANLSQAVLTITTNHQAGEDVLTFTPNAGTFGDIQGTFVSATGILTLTSAGGATVAQWQAALRSVQYYDGTDMPHTGTRTITIQTTDRTGGGTISATLATVTVTPTNDSPVLTLVSHDSFPTATETATATPPSSGTVGTLVSSLIAGSNITDTDANGQYPGDGTASLPTGIAITQADTSAGTWWYSTDNGAHWTEFAGTGTTGTALNGSNALHLNSTAMVYFAPAAGANGAVDTALTFRAWDQFDTTLNAGVVNGAVTNLPTDGISGALGTGINTQASAYSANQQVLSLAITGSQTVTYTEPNGPNLPGSAIAADAGLVLTTTDAINSATVALSGGHPEDTLTFTNDGLTMGNITGSYANGVLTLSSIGHSATAAQFQAAIDAVKFYDTSDTPITGNRTVTVAVVDGTQGPRTIASTTAAVIAGNDSPILNGHAVTLTPGTENQLSAPTSGTVGTQISALIGGGNLTDTDGANSSHGQPLGALGIAVTAADTSEGNWWFSLDGGHTWTEFAGTGTTGTALNGLNALHLASNVVGGVDQTQIYFQPTVTNANGVIANALTFRGWDQFDTIADPTVVSGAVTTLPTDSAFGTGTNTQASAYSSATQTLPIVITATGGATYTEVNGPDTGTAAVIVDPTAVLTATTDTFTSATVSITNFQPEDHLVFTNNGSTMGNVTGSYNSSTGTLTLTSAGGVSAAQMQAALDAVTYYDSSDTPVTTTRNVTISAHDSTAGSDVAVATTTVTVVATNDSPILTPVPHDSIATGTENSGTAPVNGTTVGTLVSSLIGGHVTDPDGANAHDGATPGLLGIAITQADTTAGTWWYSTDNGAHWTEFAGTGTTGTALNGANALHLVADANTMIYFAPAAGANGAVDTALTYRAWDQYFNPTTGSVSANGLVSTLPTDSSFGTGTNTNASAYSASQQVLSLAITGSQTVAYIEPNGPNLPSSAIAADAGLVLTTSDAITSATVTLSGGHAEDTLVFTNDGLTMGNITGSYANGVLTLSSAGNTATAAQFQAAIDAVGFYDKSDTPITGNRTVTVAVVDGTQGARTIASTTVTVTPTNDSPVLTPVSHDSFPTATETATATPPSSGTVGTLVSSLIAGSNITDTDANGQYPGDSTASLPTGIAITQADTSAGTWWYSTDNGAHWTEFAGTGTTGTALNGSNALHLNATAMVYFAPAAGANGAVDTALTFRAWDQFDTTLNAGVVNGAVTNLPTDGISGALGTGINTQASAYSANQQVLSLAITGNQTVTYTEPNGPNLPGSAIAADAGLVLTTTDAITSATVTLSGGHAEDTLVFANDGLTMGNITGSYANGVLTLSSIGHSATAAQFQAAIDAVKFYDTSDTPITGNRTVTVAVVDGTQGPRTIASTTVAVHAANDSPVLTPNPSLTVATATENGPVPTGAVGTLVSSLIGGVTDPDGANAHDGATPGLLGIAITQTDTTEGTWYYTTDNGAHWTAFAGTGLPAISGTNALHLVADANTRIFFQSTAGSQSSTVDTALTFRGWDQFDGAANGSLAALPTDSAFGTGINTLASAYSAAVQTVPLTIAAGGAVTFNEPNDTPASAVAVAVNSGLILTSGDTFTGATVQITGNFKPGEDVLKAASLGVFTPGTYDSTTGTLSFTGTGTAAQLQAALQAVMFYDSSDTPITAATRTITITGHDATTNTDRTLSISTATVTASNDSPVLHGTSVSLTHATEDGGAPVGAVGTLVSALTGNGNVTDTDGANAHDGATPGLTGIAITQADTTEGTWYYTTDNGTHWTAFAGTGLPTISATNALHLVADGNTRIYFQPTADWNGAIPAALTIRGWDQFDGAANGSLSALPTDGTLGAGINTRSSAYSSATQTLQLVGDPVNDAPIATGSSVLLATTEDTSNPPGDTVAHLFGGNFSDTADQQQTAANPTGSVANTLAGVAITGNAATAGQGVWQYSTDNGAHWTSIATTGLSDTSAIVLPQSAELRFVPVADFNGVPGGLTTRLIDSSTETVTTGVTGLSLASDTTAHLGVDVSGVHDGGSTAVSAATVALSTSVTAVNDAPIASGSATLASPLEDGNPAGTSIASLLGQTTINYSDAADTVTTAVSGGSVGTPSAGIAITGNAATAAQGTYQYSTDNGTTWISIPVSGLSDSNALVIPNSAELRFVPTADYNGAVGSLTAHVSDGTNLPTTGTHDISATEGGTGGFSAGTITIGTSVTAVNDAPIASGSASLPAVSQDARSIPGETVSQLFGGNFSDTADQQRTTANPTGSVANTLAGIAITGNAAAGQGTYEYSADGVTWIAVPTNVSDSNAIIVPVTGSIRFVPIQTFHGTPGGLTVHLIDNSSGALTQISTGVDASHVGGSTAISLAPVVLTTSVTEGGGNAILSTTSVFAAVTDTTTSSSTTAVDKPPTDDLGTAPVANHETTTDDFLQRPIIPQVWLIGSVGNRFVIAEQQAIIAIPSNLFEDSYPGAQLEFDARNPAGGALPSWLQFDARNLTFTGTPPASAHGAVDVLIVAKDQFGNEATASFRILVGRETQDLQHLVEPNSPPPEDVGQTTASKGNQPTPPNEAAPGRRPHTASVPHDRHADLGHAHGGTVDGLFASLAQPANGVRHGHSAFSAQLREAGPIGRLSQARQLLDTIAKTVTSKPTA</sequence>
<feature type="domain" description="Dystroglycan-type cadherin-like" evidence="2">
    <location>
        <begin position="4615"/>
        <end position="4715"/>
    </location>
</feature>
<dbReference type="Proteomes" id="UP000646365">
    <property type="component" value="Unassembled WGS sequence"/>
</dbReference>
<feature type="region of interest" description="Disordered" evidence="1">
    <location>
        <begin position="1820"/>
        <end position="1845"/>
    </location>
</feature>
<feature type="region of interest" description="Disordered" evidence="1">
    <location>
        <begin position="4575"/>
        <end position="4595"/>
    </location>
</feature>
<reference evidence="3" key="1">
    <citation type="journal article" date="2014" name="Int. J. Syst. Evol. Microbiol.">
        <title>Complete genome sequence of Corynebacterium casei LMG S-19264T (=DSM 44701T), isolated from a smear-ripened cheese.</title>
        <authorList>
            <consortium name="US DOE Joint Genome Institute (JGI-PGF)"/>
            <person name="Walter F."/>
            <person name="Albersmeier A."/>
            <person name="Kalinowski J."/>
            <person name="Ruckert C."/>
        </authorList>
    </citation>
    <scope>NUCLEOTIDE SEQUENCE</scope>
    <source>
        <strain evidence="3">CGMCC 1.15725</strain>
    </source>
</reference>
<evidence type="ECO:0000256" key="1">
    <source>
        <dbReference type="SAM" id="MobiDB-lite"/>
    </source>
</evidence>
<dbReference type="InterPro" id="IPR006644">
    <property type="entry name" value="Cadg"/>
</dbReference>
<dbReference type="RefSeq" id="WP_189050903.1">
    <property type="nucleotide sequence ID" value="NZ_BMJQ01000015.1"/>
</dbReference>
<keyword evidence="4" id="KW-1185">Reference proteome</keyword>
<dbReference type="SUPFAM" id="SSF50939">
    <property type="entry name" value="Sialidases"/>
    <property type="match status" value="1"/>
</dbReference>
<dbReference type="Pfam" id="PF14252">
    <property type="entry name" value="DUF4347"/>
    <property type="match status" value="1"/>
</dbReference>
<accession>A0A8J2YYB5</accession>
<feature type="compositionally biased region" description="Polar residues" evidence="1">
    <location>
        <begin position="1010"/>
        <end position="1030"/>
    </location>
</feature>
<feature type="region of interest" description="Disordered" evidence="1">
    <location>
        <begin position="21"/>
        <end position="48"/>
    </location>
</feature>
<feature type="compositionally biased region" description="Low complexity" evidence="1">
    <location>
        <begin position="1820"/>
        <end position="1844"/>
    </location>
</feature>
<reference evidence="3" key="2">
    <citation type="submission" date="2020-09" db="EMBL/GenBank/DDBJ databases">
        <authorList>
            <person name="Sun Q."/>
            <person name="Zhou Y."/>
        </authorList>
    </citation>
    <scope>NUCLEOTIDE SEQUENCE</scope>
    <source>
        <strain evidence="3">CGMCC 1.15725</strain>
    </source>
</reference>
<feature type="region of interest" description="Disordered" evidence="1">
    <location>
        <begin position="1684"/>
        <end position="1703"/>
    </location>
</feature>